<dbReference type="GO" id="GO:0005829">
    <property type="term" value="C:cytosol"/>
    <property type="evidence" value="ECO:0007669"/>
    <property type="project" value="TreeGrafter"/>
</dbReference>
<keyword evidence="4 13" id="KW-0808">Transferase</keyword>
<dbReference type="InterPro" id="IPR006638">
    <property type="entry name" value="Elp3/MiaA/NifB-like_rSAM"/>
</dbReference>
<comment type="subunit">
    <text evidence="13">Monomer.</text>
</comment>
<dbReference type="RefSeq" id="WP_266010030.1">
    <property type="nucleotide sequence ID" value="NZ_JAPFQP010000001.1"/>
</dbReference>
<keyword evidence="18" id="KW-1185">Reference proteome</keyword>
<dbReference type="CDD" id="cd01335">
    <property type="entry name" value="Radical_SAM"/>
    <property type="match status" value="1"/>
</dbReference>
<keyword evidence="3 13" id="KW-0963">Cytoplasm</keyword>
<accession>A0AAE3MIR4</accession>
<dbReference type="SFLD" id="SFLDF00413">
    <property type="entry name" value="CDK5RAP1"/>
    <property type="match status" value="1"/>
</dbReference>
<dbReference type="SFLD" id="SFLDF00273">
    <property type="entry name" value="(dimethylallyl)adenosine_tRNA"/>
    <property type="match status" value="1"/>
</dbReference>
<dbReference type="EC" id="2.8.4.3" evidence="9 13"/>
<dbReference type="InterPro" id="IPR006463">
    <property type="entry name" value="MiaB_methiolase"/>
</dbReference>
<dbReference type="GO" id="GO:0046872">
    <property type="term" value="F:metal ion binding"/>
    <property type="evidence" value="ECO:0007669"/>
    <property type="project" value="UniProtKB-KW"/>
</dbReference>
<name>A0AAE3MIR4_9FLAO</name>
<dbReference type="InterPro" id="IPR038135">
    <property type="entry name" value="Methylthiotransferase_N_sf"/>
</dbReference>
<evidence type="ECO:0000256" key="3">
    <source>
        <dbReference type="ARBA" id="ARBA00022490"/>
    </source>
</evidence>
<dbReference type="Gene3D" id="3.80.30.20">
    <property type="entry name" value="tm_1862 like domain"/>
    <property type="match status" value="1"/>
</dbReference>
<feature type="binding site" evidence="13">
    <location>
        <position position="182"/>
    </location>
    <ligand>
        <name>[4Fe-4S] cluster</name>
        <dbReference type="ChEBI" id="CHEBI:49883"/>
        <label>2</label>
        <note>4Fe-4S-S-AdoMet</note>
    </ligand>
</feature>
<keyword evidence="2 13" id="KW-0004">4Fe-4S</keyword>
<dbReference type="NCBIfam" id="TIGR00089">
    <property type="entry name" value="MiaB/RimO family radical SAM methylthiotransferase"/>
    <property type="match status" value="1"/>
</dbReference>
<evidence type="ECO:0000313" key="17">
    <source>
        <dbReference type="EMBL" id="MCX2718056.1"/>
    </source>
</evidence>
<dbReference type="InterPro" id="IPR005839">
    <property type="entry name" value="Methylthiotransferase"/>
</dbReference>
<evidence type="ECO:0000256" key="1">
    <source>
        <dbReference type="ARBA" id="ARBA00003234"/>
    </source>
</evidence>
<dbReference type="SFLD" id="SFLDS00029">
    <property type="entry name" value="Radical_SAM"/>
    <property type="match status" value="1"/>
</dbReference>
<dbReference type="InterPro" id="IPR023404">
    <property type="entry name" value="rSAM_horseshoe"/>
</dbReference>
<keyword evidence="5 13" id="KW-0949">S-adenosyl-L-methionine</keyword>
<evidence type="ECO:0000313" key="18">
    <source>
        <dbReference type="Proteomes" id="UP001207116"/>
    </source>
</evidence>
<organism evidence="17 18">
    <name type="scientific">Lentiprolixibacter aurantiacus</name>
    <dbReference type="NCBI Taxonomy" id="2993939"/>
    <lineage>
        <taxon>Bacteria</taxon>
        <taxon>Pseudomonadati</taxon>
        <taxon>Bacteroidota</taxon>
        <taxon>Flavobacteriia</taxon>
        <taxon>Flavobacteriales</taxon>
        <taxon>Flavobacteriaceae</taxon>
        <taxon>Lentiprolixibacter</taxon>
    </lineage>
</organism>
<evidence type="ECO:0000259" key="14">
    <source>
        <dbReference type="PROSITE" id="PS50926"/>
    </source>
</evidence>
<keyword evidence="8 13" id="KW-0411">Iron-sulfur</keyword>
<dbReference type="PROSITE" id="PS51918">
    <property type="entry name" value="RADICAL_SAM"/>
    <property type="match status" value="1"/>
</dbReference>
<comment type="function">
    <text evidence="1 13">Catalyzes the methylthiolation of N6-(dimethylallyl)adenosine (i(6)A), leading to the formation of 2-methylthio-N6-(dimethylallyl)adenosine (ms(2)i(6)A) at position 37 in tRNAs that read codons beginning with uridine.</text>
</comment>
<dbReference type="NCBIfam" id="TIGR01574">
    <property type="entry name" value="miaB-methiolase"/>
    <property type="match status" value="1"/>
</dbReference>
<dbReference type="PANTHER" id="PTHR43020">
    <property type="entry name" value="CDK5 REGULATORY SUBUNIT-ASSOCIATED PROTEIN 1"/>
    <property type="match status" value="1"/>
</dbReference>
<dbReference type="EMBL" id="JAPFQP010000001">
    <property type="protein sequence ID" value="MCX2718056.1"/>
    <property type="molecule type" value="Genomic_DNA"/>
</dbReference>
<dbReference type="SUPFAM" id="SSF102114">
    <property type="entry name" value="Radical SAM enzymes"/>
    <property type="match status" value="1"/>
</dbReference>
<feature type="binding site" evidence="13">
    <location>
        <position position="103"/>
    </location>
    <ligand>
        <name>[4Fe-4S] cluster</name>
        <dbReference type="ChEBI" id="CHEBI:49883"/>
        <label>1</label>
    </ligand>
</feature>
<evidence type="ECO:0000256" key="2">
    <source>
        <dbReference type="ARBA" id="ARBA00022485"/>
    </source>
</evidence>
<dbReference type="PROSITE" id="PS01278">
    <property type="entry name" value="MTTASE_RADICAL"/>
    <property type="match status" value="1"/>
</dbReference>
<keyword evidence="13" id="KW-0819">tRNA processing</keyword>
<protein>
    <recommendedName>
        <fullName evidence="10 13">tRNA-2-methylthio-N(6)-dimethylallyladenosine synthase</fullName>
        <ecNumber evidence="9 13">2.8.4.3</ecNumber>
    </recommendedName>
    <alternativeName>
        <fullName evidence="12 13">(Dimethylallyl)adenosine tRNA methylthiotransferase MiaB</fullName>
    </alternativeName>
    <alternativeName>
        <fullName evidence="11 13">tRNA-i(6)A37 methylthiotransferase</fullName>
    </alternativeName>
</protein>
<dbReference type="InterPro" id="IPR002792">
    <property type="entry name" value="TRAM_dom"/>
</dbReference>
<evidence type="ECO:0000256" key="6">
    <source>
        <dbReference type="ARBA" id="ARBA00022723"/>
    </source>
</evidence>
<evidence type="ECO:0000256" key="13">
    <source>
        <dbReference type="HAMAP-Rule" id="MF_01864"/>
    </source>
</evidence>
<proteinExistence type="inferred from homology"/>
<evidence type="ECO:0000256" key="8">
    <source>
        <dbReference type="ARBA" id="ARBA00023014"/>
    </source>
</evidence>
<dbReference type="PROSITE" id="PS51449">
    <property type="entry name" value="MTTASE_N"/>
    <property type="match status" value="1"/>
</dbReference>
<reference evidence="17" key="1">
    <citation type="submission" date="2022-11" db="EMBL/GenBank/DDBJ databases">
        <title>The characterization of three novel Bacteroidetes species and genomic analysis of their roles in tidal elemental geochemical cycles.</title>
        <authorList>
            <person name="Ma K.-J."/>
        </authorList>
    </citation>
    <scope>NUCLEOTIDE SEQUENCE</scope>
    <source>
        <strain evidence="17">M415</strain>
    </source>
</reference>
<comment type="subcellular location">
    <subcellularLocation>
        <location evidence="13">Cytoplasm</location>
    </subcellularLocation>
</comment>
<dbReference type="GO" id="GO:0035597">
    <property type="term" value="F:tRNA-2-methylthio-N(6)-dimethylallyladenosine(37) synthase activity"/>
    <property type="evidence" value="ECO:0007669"/>
    <property type="project" value="UniProtKB-EC"/>
</dbReference>
<feature type="binding site" evidence="13">
    <location>
        <position position="69"/>
    </location>
    <ligand>
        <name>[4Fe-4S] cluster</name>
        <dbReference type="ChEBI" id="CHEBI:49883"/>
        <label>1</label>
    </ligand>
</feature>
<evidence type="ECO:0000256" key="12">
    <source>
        <dbReference type="ARBA" id="ARBA00081141"/>
    </source>
</evidence>
<dbReference type="InterPro" id="IPR007197">
    <property type="entry name" value="rSAM"/>
</dbReference>
<comment type="caution">
    <text evidence="17">The sequence shown here is derived from an EMBL/GenBank/DDBJ whole genome shotgun (WGS) entry which is preliminary data.</text>
</comment>
<feature type="binding site" evidence="13">
    <location>
        <position position="178"/>
    </location>
    <ligand>
        <name>[4Fe-4S] cluster</name>
        <dbReference type="ChEBI" id="CHEBI:49883"/>
        <label>2</label>
        <note>4Fe-4S-S-AdoMet</note>
    </ligand>
</feature>
<evidence type="ECO:0000256" key="4">
    <source>
        <dbReference type="ARBA" id="ARBA00022679"/>
    </source>
</evidence>
<comment type="cofactor">
    <cofactor evidence="13">
        <name>[4Fe-4S] cluster</name>
        <dbReference type="ChEBI" id="CHEBI:49883"/>
    </cofactor>
    <text evidence="13">Binds 2 [4Fe-4S] clusters. One cluster is coordinated with 3 cysteines and an exchangeable S-adenosyl-L-methionine.</text>
</comment>
<evidence type="ECO:0000256" key="11">
    <source>
        <dbReference type="ARBA" id="ARBA00080698"/>
    </source>
</evidence>
<dbReference type="SFLD" id="SFLDG01061">
    <property type="entry name" value="methylthiotransferase"/>
    <property type="match status" value="1"/>
</dbReference>
<feature type="binding site" evidence="13">
    <location>
        <position position="185"/>
    </location>
    <ligand>
        <name>[4Fe-4S] cluster</name>
        <dbReference type="ChEBI" id="CHEBI:49883"/>
        <label>2</label>
        <note>4Fe-4S-S-AdoMet</note>
    </ligand>
</feature>
<dbReference type="PROSITE" id="PS50926">
    <property type="entry name" value="TRAM"/>
    <property type="match status" value="1"/>
</dbReference>
<keyword evidence="6 13" id="KW-0479">Metal-binding</keyword>
<feature type="domain" description="MTTase N-terminal" evidence="15">
    <location>
        <begin position="24"/>
        <end position="140"/>
    </location>
</feature>
<gene>
    <name evidence="13 17" type="primary">miaB</name>
    <name evidence="17" type="ORF">OO016_00455</name>
</gene>
<feature type="domain" description="TRAM" evidence="14">
    <location>
        <begin position="413"/>
        <end position="476"/>
    </location>
</feature>
<dbReference type="FunFam" id="3.40.50.12160:FF:000003">
    <property type="entry name" value="CDK5 regulatory subunit-associated protein 1"/>
    <property type="match status" value="1"/>
</dbReference>
<dbReference type="InterPro" id="IPR020612">
    <property type="entry name" value="Methylthiotransferase_CS"/>
</dbReference>
<dbReference type="SFLD" id="SFLDG01082">
    <property type="entry name" value="B12-binding_domain_containing"/>
    <property type="match status" value="1"/>
</dbReference>
<dbReference type="AlphaFoldDB" id="A0AAE3MIR4"/>
<keyword evidence="7 13" id="KW-0408">Iron</keyword>
<evidence type="ECO:0000259" key="16">
    <source>
        <dbReference type="PROSITE" id="PS51918"/>
    </source>
</evidence>
<dbReference type="Gene3D" id="3.40.50.12160">
    <property type="entry name" value="Methylthiotransferase, N-terminal domain"/>
    <property type="match status" value="1"/>
</dbReference>
<evidence type="ECO:0000259" key="15">
    <source>
        <dbReference type="PROSITE" id="PS51449"/>
    </source>
</evidence>
<feature type="domain" description="Radical SAM core" evidence="16">
    <location>
        <begin position="164"/>
        <end position="411"/>
    </location>
</feature>
<dbReference type="Proteomes" id="UP001207116">
    <property type="component" value="Unassembled WGS sequence"/>
</dbReference>
<dbReference type="SMART" id="SM00729">
    <property type="entry name" value="Elp3"/>
    <property type="match status" value="1"/>
</dbReference>
<comment type="catalytic activity">
    <reaction evidence="13">
        <text>N(6)-dimethylallyladenosine(37) in tRNA + (sulfur carrier)-SH + AH2 + 2 S-adenosyl-L-methionine = 2-methylsulfanyl-N(6)-dimethylallyladenosine(37) in tRNA + (sulfur carrier)-H + 5'-deoxyadenosine + L-methionine + A + S-adenosyl-L-homocysteine + 2 H(+)</text>
        <dbReference type="Rhea" id="RHEA:37067"/>
        <dbReference type="Rhea" id="RHEA-COMP:10375"/>
        <dbReference type="Rhea" id="RHEA-COMP:10376"/>
        <dbReference type="Rhea" id="RHEA-COMP:14737"/>
        <dbReference type="Rhea" id="RHEA-COMP:14739"/>
        <dbReference type="ChEBI" id="CHEBI:13193"/>
        <dbReference type="ChEBI" id="CHEBI:15378"/>
        <dbReference type="ChEBI" id="CHEBI:17319"/>
        <dbReference type="ChEBI" id="CHEBI:17499"/>
        <dbReference type="ChEBI" id="CHEBI:29917"/>
        <dbReference type="ChEBI" id="CHEBI:57844"/>
        <dbReference type="ChEBI" id="CHEBI:57856"/>
        <dbReference type="ChEBI" id="CHEBI:59789"/>
        <dbReference type="ChEBI" id="CHEBI:64428"/>
        <dbReference type="ChEBI" id="CHEBI:74415"/>
        <dbReference type="ChEBI" id="CHEBI:74417"/>
        <dbReference type="EC" id="2.8.4.3"/>
    </reaction>
</comment>
<dbReference type="FunFam" id="3.80.30.20:FF:000001">
    <property type="entry name" value="tRNA-2-methylthio-N(6)-dimethylallyladenosine synthase 2"/>
    <property type="match status" value="1"/>
</dbReference>
<evidence type="ECO:0000256" key="5">
    <source>
        <dbReference type="ARBA" id="ARBA00022691"/>
    </source>
</evidence>
<evidence type="ECO:0000256" key="9">
    <source>
        <dbReference type="ARBA" id="ARBA00033765"/>
    </source>
</evidence>
<dbReference type="HAMAP" id="MF_01864">
    <property type="entry name" value="tRNA_metthiotr_MiaB"/>
    <property type="match status" value="1"/>
</dbReference>
<dbReference type="GO" id="GO:0051539">
    <property type="term" value="F:4 iron, 4 sulfur cluster binding"/>
    <property type="evidence" value="ECO:0007669"/>
    <property type="project" value="UniProtKB-UniRule"/>
</dbReference>
<dbReference type="Pfam" id="PF00919">
    <property type="entry name" value="UPF0004"/>
    <property type="match status" value="1"/>
</dbReference>
<dbReference type="PANTHER" id="PTHR43020:SF2">
    <property type="entry name" value="MITOCHONDRIAL TRNA METHYLTHIOTRANSFERASE CDK5RAP1"/>
    <property type="match status" value="1"/>
</dbReference>
<sequence>MEKVIDESVQGKALLIEPNKANARKLYIESYGCQMNFSDSEIVASILTGAGYNTTDQLEEADLVLVNTCSIREKAELTVRKRLEKFNAEKKSRPHLKVGVLGCMAERLKSKLLEEEKIVDMVVGPDAYKDLPNLLKEVDEGRNAVNVILSKEETYGDIAPVRLNSNGVTAFVSITRGCDNMCTFCVVPFTRGRERSRDPYSIVEEINQLWDKGFKEVTLLGQNVDSYLWYGGGLKKDFEKASEMQKATAVNFAGLLKMVAEAQPGMRIRFSTSNPQDMTVEVIETMARYENICNYIHLPVQSGSDRILKKMNRLHTREEYFELIDNIKRLIPDCGISQDMIAGFPTETEEDHQDTLSLMEYVKYDFGFMFAYSERPGTLAARKLEDDIPMETKKRRLREIIELQQKHSLYRNQQHLGRVEEVLIEGNSKKSEEHWMGRNTQNTVVVFPKENYKVGDFVNVRISDCTSATLIGEAVGYSKD</sequence>
<dbReference type="InterPro" id="IPR013848">
    <property type="entry name" value="Methylthiotransferase_N"/>
</dbReference>
<dbReference type="Pfam" id="PF04055">
    <property type="entry name" value="Radical_SAM"/>
    <property type="match status" value="1"/>
</dbReference>
<dbReference type="Pfam" id="PF01938">
    <property type="entry name" value="TRAM"/>
    <property type="match status" value="1"/>
</dbReference>
<evidence type="ECO:0000256" key="10">
    <source>
        <dbReference type="ARBA" id="ARBA00068570"/>
    </source>
</evidence>
<feature type="binding site" evidence="13">
    <location>
        <position position="33"/>
    </location>
    <ligand>
        <name>[4Fe-4S] cluster</name>
        <dbReference type="ChEBI" id="CHEBI:49883"/>
        <label>1</label>
    </ligand>
</feature>
<dbReference type="InterPro" id="IPR058240">
    <property type="entry name" value="rSAM_sf"/>
</dbReference>
<evidence type="ECO:0000256" key="7">
    <source>
        <dbReference type="ARBA" id="ARBA00023004"/>
    </source>
</evidence>
<comment type="similarity">
    <text evidence="13">Belongs to the methylthiotransferase family. MiaB subfamily.</text>
</comment>